<keyword evidence="3" id="KW-1185">Reference proteome</keyword>
<reference evidence="2" key="1">
    <citation type="journal article" date="2023" name="IScience">
        <title>Live-bearing cockroach genome reveals convergent evolutionary mechanisms linked to viviparity in insects and beyond.</title>
        <authorList>
            <person name="Fouks B."/>
            <person name="Harrison M.C."/>
            <person name="Mikhailova A.A."/>
            <person name="Marchal E."/>
            <person name="English S."/>
            <person name="Carruthers M."/>
            <person name="Jennings E.C."/>
            <person name="Chiamaka E.L."/>
            <person name="Frigard R.A."/>
            <person name="Pippel M."/>
            <person name="Attardo G.M."/>
            <person name="Benoit J.B."/>
            <person name="Bornberg-Bauer E."/>
            <person name="Tobe S.S."/>
        </authorList>
    </citation>
    <scope>NUCLEOTIDE SEQUENCE</scope>
    <source>
        <strain evidence="2">Stay&amp;Tobe</strain>
    </source>
</reference>
<feature type="non-terminal residue" evidence="2">
    <location>
        <position position="328"/>
    </location>
</feature>
<protein>
    <recommendedName>
        <fullName evidence="1">GAF domain-containing protein</fullName>
    </recommendedName>
</protein>
<proteinExistence type="predicted"/>
<gene>
    <name evidence="2" type="ORF">L9F63_021373</name>
</gene>
<evidence type="ECO:0000313" key="2">
    <source>
        <dbReference type="EMBL" id="KAJ9584277.1"/>
    </source>
</evidence>
<dbReference type="InterPro" id="IPR003018">
    <property type="entry name" value="GAF"/>
</dbReference>
<accession>A0AAD8EC20</accession>
<dbReference type="InterPro" id="IPR029016">
    <property type="entry name" value="GAF-like_dom_sf"/>
</dbReference>
<feature type="non-terminal residue" evidence="2">
    <location>
        <position position="1"/>
    </location>
</feature>
<dbReference type="Pfam" id="PF01590">
    <property type="entry name" value="GAF"/>
    <property type="match status" value="1"/>
</dbReference>
<sequence length="328" mass="37693">VICTNKQDNYSIMVNQLVMHLVRFTSQDTQTNNLCHKKTDLIVPTQYEYLLLPKRPPESYFTTRRITEFVCQGELTENRDKSKLSIIRITYGTAVLFNGLGKTPPMHEVGNTFQDPRFNSEIDLRTGYKTNLILSMPICNYEGEVIGVAQIINKTNDTQEFTPHDVEVFQRYLTFCGIGIQNAQLFEMSVLEFRRNQILLNLARSIFEEQNNLECLVTKIMTEARELLKCERCAVFLLDTECCEASHLEKILERPNKIVPERKPLCRREGARVKILCTKFSQPMFELRAAAEEALVFRPKQEDLGKSRLVQIAKYVAATGQALPVTVQ</sequence>
<feature type="domain" description="GAF" evidence="1">
    <location>
        <begin position="110"/>
        <end position="179"/>
    </location>
</feature>
<dbReference type="EMBL" id="JASPKZ010007433">
    <property type="protein sequence ID" value="KAJ9584277.1"/>
    <property type="molecule type" value="Genomic_DNA"/>
</dbReference>
<evidence type="ECO:0000313" key="3">
    <source>
        <dbReference type="Proteomes" id="UP001233999"/>
    </source>
</evidence>
<dbReference type="Proteomes" id="UP001233999">
    <property type="component" value="Unassembled WGS sequence"/>
</dbReference>
<name>A0AAD8EC20_DIPPU</name>
<comment type="caution">
    <text evidence="2">The sequence shown here is derived from an EMBL/GenBank/DDBJ whole genome shotgun (WGS) entry which is preliminary data.</text>
</comment>
<organism evidence="2 3">
    <name type="scientific">Diploptera punctata</name>
    <name type="common">Pacific beetle cockroach</name>
    <dbReference type="NCBI Taxonomy" id="6984"/>
    <lineage>
        <taxon>Eukaryota</taxon>
        <taxon>Metazoa</taxon>
        <taxon>Ecdysozoa</taxon>
        <taxon>Arthropoda</taxon>
        <taxon>Hexapoda</taxon>
        <taxon>Insecta</taxon>
        <taxon>Pterygota</taxon>
        <taxon>Neoptera</taxon>
        <taxon>Polyneoptera</taxon>
        <taxon>Dictyoptera</taxon>
        <taxon>Blattodea</taxon>
        <taxon>Blaberoidea</taxon>
        <taxon>Blaberidae</taxon>
        <taxon>Diplopterinae</taxon>
        <taxon>Diploptera</taxon>
    </lineage>
</organism>
<reference evidence="2" key="2">
    <citation type="submission" date="2023-05" db="EMBL/GenBank/DDBJ databases">
        <authorList>
            <person name="Fouks B."/>
        </authorList>
    </citation>
    <scope>NUCLEOTIDE SEQUENCE</scope>
    <source>
        <strain evidence="2">Stay&amp;Tobe</strain>
        <tissue evidence="2">Testes</tissue>
    </source>
</reference>
<dbReference type="SUPFAM" id="SSF55781">
    <property type="entry name" value="GAF domain-like"/>
    <property type="match status" value="2"/>
</dbReference>
<dbReference type="AlphaFoldDB" id="A0AAD8EC20"/>
<dbReference type="Gene3D" id="3.30.450.40">
    <property type="match status" value="2"/>
</dbReference>
<evidence type="ECO:0000259" key="1">
    <source>
        <dbReference type="Pfam" id="PF01590"/>
    </source>
</evidence>